<reference evidence="1" key="1">
    <citation type="submission" date="2011-10" db="EMBL/GenBank/DDBJ databases">
        <title>Provirophages and transpovirons: unique mobilome of giant viruses.</title>
        <authorList>
            <person name="Desnues C."/>
            <person name="LaScola B."/>
            <person name="Yutin N."/>
            <person name="Fournous G."/>
            <person name="Koonin E."/>
            <person name="Raoult D."/>
        </authorList>
    </citation>
    <scope>NUCLEOTIDE SEQUENCE</scope>
    <source>
        <strain evidence="1">Mv13-mv</strain>
    </source>
</reference>
<protein>
    <submittedName>
        <fullName evidence="1">Uncharacterized protein</fullName>
    </submittedName>
</protein>
<name>H2EDL0_9VIRU</name>
<proteinExistence type="predicted"/>
<evidence type="ECO:0000313" key="1">
    <source>
        <dbReference type="EMBL" id="AEX62483.1"/>
    </source>
</evidence>
<dbReference type="EMBL" id="JN885996">
    <property type="protein sequence ID" value="AEX62483.1"/>
    <property type="molecule type" value="Genomic_DNA"/>
</dbReference>
<accession>H2EDL0</accession>
<gene>
    <name evidence="1" type="ORF">mv_L278</name>
</gene>
<sequence length="553" mass="64798">MNEIKLNTFVQLPIIDHTILSDANVCFCIDSSGSTGNKFAGKIKYLDIIKIFVNRVTKRLINKPTFISWDCNAVPIDNIDQLESKGGTCPSCLFENPKTYNIIKNSDVMFIITDGQIETYEVNNFAKCINEHASHLKAVIGVIVGRRTLAETMLKPHEINVSVLLPAMISNACILFYNYKKIYTMWTSGIFKNDLNQVEINLETTWDNVPITEPDSICNINIPIPNQEEHNKLISNDYIPFGIDLYFNRKHLLLSNPTIEELMTYPFCQICQHFKINNKYQKLYNWFINIYNSFIKKVYDTESYNINIDYALQNRESYIKSRDKILCCKYPYIHYIVNNVTDQEFSKKINFFTSMLKVLQEDNNMQNNDDGYTLYYTSISRYHSFKKVKYEDFNDDYSRDNINKYLKSPFIFDEPEFITEKYPCDVCGYEGTPFIILQSKIDKNNIGKLLDQDNDIINPHVMCSKCSQCLKIISGKYMSKTVQLIPIVLLNDLTKQQYYKWLQYSFFKENIQEINQDLCQTVLAVFLVVLKKIFKNKKFEYFVQNFEKSLKKN</sequence>
<organism evidence="1">
    <name type="scientific">Moumouvirus sp. 'Monve'</name>
    <dbReference type="NCBI Taxonomy" id="1128131"/>
    <lineage>
        <taxon>Viruses</taxon>
        <taxon>Varidnaviria</taxon>
        <taxon>Bamfordvirae</taxon>
        <taxon>Nucleocytoviricota</taxon>
        <taxon>Megaviricetes</taxon>
        <taxon>Imitervirales</taxon>
        <taxon>Mimiviridae</taxon>
        <taxon>Megamimivirinae</taxon>
        <taxon>Moumouvirus</taxon>
    </lineage>
</organism>